<comment type="caution">
    <text evidence="1">The sequence shown here is derived from an EMBL/GenBank/DDBJ whole genome shotgun (WGS) entry which is preliminary data.</text>
</comment>
<dbReference type="NCBIfam" id="TIGR00654">
    <property type="entry name" value="PhzF_family"/>
    <property type="match status" value="1"/>
</dbReference>
<evidence type="ECO:0000313" key="2">
    <source>
        <dbReference type="Proteomes" id="UP001225957"/>
    </source>
</evidence>
<dbReference type="Proteomes" id="UP001225957">
    <property type="component" value="Unassembled WGS sequence"/>
</dbReference>
<dbReference type="InterPro" id="IPR003719">
    <property type="entry name" value="Phenazine_PhzF-like"/>
</dbReference>
<sequence length="135" mass="14694">MPYHLVELDSLEALERARPSPSAWTEWVSPSGQDQIYLYVAGNQADATEIVRARMLSTQGGVREDPATGSAAAALTGHLAQKKGVGRWHWRIEQGIEMGRPSRILAEVERTEDDLAIRIAGQAVIVGRGTLHLPG</sequence>
<proteinExistence type="predicted"/>
<dbReference type="RefSeq" id="WP_282736248.1">
    <property type="nucleotide sequence ID" value="NZ_JASCQP010000030.1"/>
</dbReference>
<evidence type="ECO:0000313" key="1">
    <source>
        <dbReference type="EMBL" id="MDI5892326.1"/>
    </source>
</evidence>
<accession>A0ABT6V291</accession>
<gene>
    <name evidence="1" type="ORF">QLQ83_14615</name>
</gene>
<name>A0ABT6V291_9GAMM</name>
<reference evidence="1 2" key="1">
    <citation type="submission" date="2023-04" db="EMBL/GenBank/DDBJ databases">
        <title>Halomonas strains isolated from rhizosphere soil.</title>
        <authorList>
            <person name="Xu L."/>
            <person name="Sun J.-Q."/>
        </authorList>
    </citation>
    <scope>NUCLEOTIDE SEQUENCE [LARGE SCALE GENOMIC DNA]</scope>
    <source>
        <strain evidence="1 2">LR5S20</strain>
    </source>
</reference>
<keyword evidence="1" id="KW-0413">Isomerase</keyword>
<dbReference type="EMBL" id="JASCQP010000030">
    <property type="protein sequence ID" value="MDI5892326.1"/>
    <property type="molecule type" value="Genomic_DNA"/>
</dbReference>
<organism evidence="1 2">
    <name type="scientific">Halomonas rhizosphaerae</name>
    <dbReference type="NCBI Taxonomy" id="3043296"/>
    <lineage>
        <taxon>Bacteria</taxon>
        <taxon>Pseudomonadati</taxon>
        <taxon>Pseudomonadota</taxon>
        <taxon>Gammaproteobacteria</taxon>
        <taxon>Oceanospirillales</taxon>
        <taxon>Halomonadaceae</taxon>
        <taxon>Halomonas</taxon>
    </lineage>
</organism>
<dbReference type="GO" id="GO:0016853">
    <property type="term" value="F:isomerase activity"/>
    <property type="evidence" value="ECO:0007669"/>
    <property type="project" value="UniProtKB-KW"/>
</dbReference>
<dbReference type="Gene3D" id="3.10.310.10">
    <property type="entry name" value="Diaminopimelate Epimerase, Chain A, domain 1"/>
    <property type="match status" value="1"/>
</dbReference>
<dbReference type="SUPFAM" id="SSF54506">
    <property type="entry name" value="Diaminopimelate epimerase-like"/>
    <property type="match status" value="1"/>
</dbReference>
<dbReference type="Pfam" id="PF02567">
    <property type="entry name" value="PhzC-PhzF"/>
    <property type="match status" value="1"/>
</dbReference>
<keyword evidence="2" id="KW-1185">Reference proteome</keyword>
<protein>
    <submittedName>
        <fullName evidence="1">PhzF family phenazine biosynthesis isomerase</fullName>
    </submittedName>
</protein>